<evidence type="ECO:0000313" key="3">
    <source>
        <dbReference type="Proteomes" id="UP001143480"/>
    </source>
</evidence>
<dbReference type="Gene3D" id="2.60.120.10">
    <property type="entry name" value="Jelly Rolls"/>
    <property type="match status" value="1"/>
</dbReference>
<dbReference type="InterPro" id="IPR011051">
    <property type="entry name" value="RmlC_Cupin_sf"/>
</dbReference>
<keyword evidence="3" id="KW-1185">Reference proteome</keyword>
<dbReference type="InterPro" id="IPR013096">
    <property type="entry name" value="Cupin_2"/>
</dbReference>
<dbReference type="SUPFAM" id="SSF51182">
    <property type="entry name" value="RmlC-like cupins"/>
    <property type="match status" value="1"/>
</dbReference>
<name>A0A9W6KLZ2_9ACTN</name>
<protein>
    <recommendedName>
        <fullName evidence="1">Cupin type-2 domain-containing protein</fullName>
    </recommendedName>
</protein>
<dbReference type="AlphaFoldDB" id="A0A9W6KLZ2"/>
<evidence type="ECO:0000259" key="1">
    <source>
        <dbReference type="Pfam" id="PF07883"/>
    </source>
</evidence>
<dbReference type="Pfam" id="PF07883">
    <property type="entry name" value="Cupin_2"/>
    <property type="match status" value="1"/>
</dbReference>
<feature type="domain" description="Cupin type-2" evidence="1">
    <location>
        <begin position="72"/>
        <end position="131"/>
    </location>
</feature>
<reference evidence="2" key="2">
    <citation type="submission" date="2023-01" db="EMBL/GenBank/DDBJ databases">
        <authorList>
            <person name="Sun Q."/>
            <person name="Evtushenko L."/>
        </authorList>
    </citation>
    <scope>NUCLEOTIDE SEQUENCE</scope>
    <source>
        <strain evidence="2">VKM Ac-1321</strain>
    </source>
</reference>
<organism evidence="2 3">
    <name type="scientific">Dactylosporangium matsuzakiense</name>
    <dbReference type="NCBI Taxonomy" id="53360"/>
    <lineage>
        <taxon>Bacteria</taxon>
        <taxon>Bacillati</taxon>
        <taxon>Actinomycetota</taxon>
        <taxon>Actinomycetes</taxon>
        <taxon>Micromonosporales</taxon>
        <taxon>Micromonosporaceae</taxon>
        <taxon>Dactylosporangium</taxon>
    </lineage>
</organism>
<comment type="caution">
    <text evidence="2">The sequence shown here is derived from an EMBL/GenBank/DDBJ whole genome shotgun (WGS) entry which is preliminary data.</text>
</comment>
<dbReference type="Proteomes" id="UP001143480">
    <property type="component" value="Unassembled WGS sequence"/>
</dbReference>
<accession>A0A9W6KLZ2</accession>
<dbReference type="EMBL" id="BSFP01000034">
    <property type="protein sequence ID" value="GLL03487.1"/>
    <property type="molecule type" value="Genomic_DNA"/>
</dbReference>
<sequence length="240" mass="26362">MLRGNIVSACFGGTPRDSDGKHSTSPLWRGVAMAVEAGEVYENPRCGEKVVVRTPSSQTGGERTVMDVYATPGGAVSGEHIHPVSAERFTLVRGRVAFLIGGRQVTLEEPGQSILVQPGIKHRWWNCTGDESYHICEVIGNAARWEELVLRQMFGLAQDGRTSPEGMPHLLQLAVTTQEYGDVVRFTTTPLAVQRLVFGVLAPIGRLLGRKGRYPQYLSRRPDSVVELPPLPPEVAKHHY</sequence>
<reference evidence="2" key="1">
    <citation type="journal article" date="2014" name="Int. J. Syst. Evol. Microbiol.">
        <title>Complete genome sequence of Corynebacterium casei LMG S-19264T (=DSM 44701T), isolated from a smear-ripened cheese.</title>
        <authorList>
            <consortium name="US DOE Joint Genome Institute (JGI-PGF)"/>
            <person name="Walter F."/>
            <person name="Albersmeier A."/>
            <person name="Kalinowski J."/>
            <person name="Ruckert C."/>
        </authorList>
    </citation>
    <scope>NUCLEOTIDE SEQUENCE</scope>
    <source>
        <strain evidence="2">VKM Ac-1321</strain>
    </source>
</reference>
<evidence type="ECO:0000313" key="2">
    <source>
        <dbReference type="EMBL" id="GLL03487.1"/>
    </source>
</evidence>
<proteinExistence type="predicted"/>
<dbReference type="InterPro" id="IPR014710">
    <property type="entry name" value="RmlC-like_jellyroll"/>
</dbReference>
<gene>
    <name evidence="2" type="ORF">GCM10017581_052330</name>
</gene>